<dbReference type="Gene3D" id="3.30.1310.20">
    <property type="entry name" value="PRTase-like"/>
    <property type="match status" value="1"/>
</dbReference>
<dbReference type="Proteomes" id="UP000199320">
    <property type="component" value="Unassembled WGS sequence"/>
</dbReference>
<reference evidence="5" key="1">
    <citation type="submission" date="2016-10" db="EMBL/GenBank/DDBJ databases">
        <authorList>
            <person name="de Groot N.N."/>
        </authorList>
    </citation>
    <scope>NUCLEOTIDE SEQUENCE [LARGE SCALE GENOMIC DNA]</scope>
    <source>
        <strain evidence="5">CDM_6</strain>
    </source>
</reference>
<dbReference type="EMBL" id="FMZP01000041">
    <property type="protein sequence ID" value="SDD70665.1"/>
    <property type="molecule type" value="Genomic_DNA"/>
</dbReference>
<organism evidence="4 7">
    <name type="scientific">Natrinema hispanicum</name>
    <dbReference type="NCBI Taxonomy" id="392421"/>
    <lineage>
        <taxon>Archaea</taxon>
        <taxon>Methanobacteriati</taxon>
        <taxon>Methanobacteriota</taxon>
        <taxon>Stenosarchaea group</taxon>
        <taxon>Halobacteria</taxon>
        <taxon>Halobacteriales</taxon>
        <taxon>Natrialbaceae</taxon>
        <taxon>Natrinema</taxon>
    </lineage>
</organism>
<dbReference type="STRING" id="392421.SAMN04488694_1711"/>
<dbReference type="PANTHER" id="PTHR11907">
    <property type="entry name" value="AMIDOPHOSPHORIBOSYLTRANSFERASE"/>
    <property type="match status" value="1"/>
</dbReference>
<feature type="domain" description="Phosphoribosyltransferase" evidence="3">
    <location>
        <begin position="22"/>
        <end position="190"/>
    </location>
</feature>
<sequence>MFDDRTDAGEQLATAVAQRDVDADVVLAIPRGGLPLGRIVADALGVPLDVVVAKKIGAPGNPELAIGAVSSDGSVWRNAEMIDHLSVDETYVETQQDQVATAAREKAQQYRAGRDEIDLEGQRVVVVDDGVATGATTRACLRRVNNAGAAYVLLAVPVGPPEAIESLRDEADEVVCVETPSWFSAVGQFYRTFGQVPDAEAMQYLDDGS</sequence>
<evidence type="ECO:0000313" key="7">
    <source>
        <dbReference type="Proteomes" id="UP000324021"/>
    </source>
</evidence>
<keyword evidence="1 4" id="KW-0808">Transferase</keyword>
<accession>A0A1G6X079</accession>
<dbReference type="OrthoDB" id="56536at2157"/>
<dbReference type="Gene3D" id="3.40.50.2020">
    <property type="match status" value="1"/>
</dbReference>
<gene>
    <name evidence="5" type="ORF">SAMN04488694_1711</name>
    <name evidence="4" type="ORF">SAMN05192552_104116</name>
</gene>
<proteinExistence type="predicted"/>
<evidence type="ECO:0000313" key="6">
    <source>
        <dbReference type="Proteomes" id="UP000199320"/>
    </source>
</evidence>
<reference evidence="6 7" key="2">
    <citation type="submission" date="2016-10" db="EMBL/GenBank/DDBJ databases">
        <authorList>
            <person name="Varghese N."/>
            <person name="Submissions S."/>
        </authorList>
    </citation>
    <scope>NUCLEOTIDE SEQUENCE [LARGE SCALE GENOMIC DNA]</scope>
    <source>
        <strain evidence="4 7">CDM_1</strain>
        <strain evidence="6">CDM_6</strain>
    </source>
</reference>
<keyword evidence="6" id="KW-1185">Reference proteome</keyword>
<evidence type="ECO:0000313" key="5">
    <source>
        <dbReference type="EMBL" id="SEU14819.1"/>
    </source>
</evidence>
<dbReference type="EMBL" id="FOIC01000071">
    <property type="protein sequence ID" value="SEU14819.1"/>
    <property type="molecule type" value="Genomic_DNA"/>
</dbReference>
<dbReference type="AlphaFoldDB" id="A0A1G6X079"/>
<evidence type="ECO:0000256" key="1">
    <source>
        <dbReference type="ARBA" id="ARBA00022679"/>
    </source>
</evidence>
<name>A0A1G6X079_9EURY</name>
<evidence type="ECO:0000259" key="3">
    <source>
        <dbReference type="Pfam" id="PF00156"/>
    </source>
</evidence>
<dbReference type="RefSeq" id="WP_092936199.1">
    <property type="nucleotide sequence ID" value="NZ_FMZP01000041.1"/>
</dbReference>
<keyword evidence="2" id="KW-0315">Glutamine amidotransferase</keyword>
<protein>
    <submittedName>
        <fullName evidence="4">Predicted phosphoribosyltransferase</fullName>
    </submittedName>
</protein>
<dbReference type="CDD" id="cd06223">
    <property type="entry name" value="PRTases_typeI"/>
    <property type="match status" value="1"/>
</dbReference>
<dbReference type="InterPro" id="IPR029057">
    <property type="entry name" value="PRTase-like"/>
</dbReference>
<evidence type="ECO:0000313" key="4">
    <source>
        <dbReference type="EMBL" id="SDD70665.1"/>
    </source>
</evidence>
<dbReference type="SUPFAM" id="SSF53271">
    <property type="entry name" value="PRTase-like"/>
    <property type="match status" value="1"/>
</dbReference>
<evidence type="ECO:0000256" key="2">
    <source>
        <dbReference type="ARBA" id="ARBA00022962"/>
    </source>
</evidence>
<dbReference type="Pfam" id="PF00156">
    <property type="entry name" value="Pribosyltran"/>
    <property type="match status" value="1"/>
</dbReference>
<dbReference type="InterPro" id="IPR000836">
    <property type="entry name" value="PRTase_dom"/>
</dbReference>
<dbReference type="Proteomes" id="UP000324021">
    <property type="component" value="Unassembled WGS sequence"/>
</dbReference>
<dbReference type="GO" id="GO:0016757">
    <property type="term" value="F:glycosyltransferase activity"/>
    <property type="evidence" value="ECO:0007669"/>
    <property type="project" value="UniProtKB-KW"/>
</dbReference>
<keyword evidence="4" id="KW-0328">Glycosyltransferase</keyword>